<dbReference type="AlphaFoldDB" id="A0A381QFM5"/>
<name>A0A381QFM5_9ZZZZ</name>
<dbReference type="InterPro" id="IPR013022">
    <property type="entry name" value="Xyl_isomerase-like_TIM-brl"/>
</dbReference>
<sequence>MKISASYWIFEGGLEGKLPIHEAMEQASQLGFDAIELGIASQGVLTHRTTQAECETICTMAKKRGLEISGVASGESWGSSPTSSEVKVRETILDFTQKALQITQWLGTDAYLFVPGAVDVFFLPEAEVVPYDVCYDRATEAISKLLPTAEKLGVSIAVENVWNKFLLSPLEMRDFIDKFKSGSVGAYFDVGNVLLTGYPDQWIRILSSRIKRVHIKDFKLSIGTADGFVDLLEGDVDFPAIKRALAEINYDGYVTAEMIPYVPGRPEKTAAAMKQIFK</sequence>
<proteinExistence type="predicted"/>
<dbReference type="EMBL" id="UINC01001306">
    <property type="protein sequence ID" value="SUZ77179.1"/>
    <property type="molecule type" value="Genomic_DNA"/>
</dbReference>
<dbReference type="InterPro" id="IPR036237">
    <property type="entry name" value="Xyl_isomerase-like_sf"/>
</dbReference>
<reference evidence="2" key="1">
    <citation type="submission" date="2018-05" db="EMBL/GenBank/DDBJ databases">
        <authorList>
            <person name="Lanie J.A."/>
            <person name="Ng W.-L."/>
            <person name="Kazmierczak K.M."/>
            <person name="Andrzejewski T.M."/>
            <person name="Davidsen T.M."/>
            <person name="Wayne K.J."/>
            <person name="Tettelin H."/>
            <person name="Glass J.I."/>
            <person name="Rusch D."/>
            <person name="Podicherti R."/>
            <person name="Tsui H.-C.T."/>
            <person name="Winkler M.E."/>
        </authorList>
    </citation>
    <scope>NUCLEOTIDE SEQUENCE</scope>
</reference>
<gene>
    <name evidence="2" type="ORF">METZ01_LOCUS30033</name>
</gene>
<dbReference type="SUPFAM" id="SSF51658">
    <property type="entry name" value="Xylose isomerase-like"/>
    <property type="match status" value="1"/>
</dbReference>
<dbReference type="Pfam" id="PF01261">
    <property type="entry name" value="AP_endonuc_2"/>
    <property type="match status" value="1"/>
</dbReference>
<dbReference type="PANTHER" id="PTHR12110:SF53">
    <property type="entry name" value="BLR5974 PROTEIN"/>
    <property type="match status" value="1"/>
</dbReference>
<organism evidence="2">
    <name type="scientific">marine metagenome</name>
    <dbReference type="NCBI Taxonomy" id="408172"/>
    <lineage>
        <taxon>unclassified sequences</taxon>
        <taxon>metagenomes</taxon>
        <taxon>ecological metagenomes</taxon>
    </lineage>
</organism>
<dbReference type="PANTHER" id="PTHR12110">
    <property type="entry name" value="HYDROXYPYRUVATE ISOMERASE"/>
    <property type="match status" value="1"/>
</dbReference>
<feature type="domain" description="Xylose isomerase-like TIM barrel" evidence="1">
    <location>
        <begin position="25"/>
        <end position="272"/>
    </location>
</feature>
<accession>A0A381QFM5</accession>
<protein>
    <recommendedName>
        <fullName evidence="1">Xylose isomerase-like TIM barrel domain-containing protein</fullName>
    </recommendedName>
</protein>
<dbReference type="Gene3D" id="3.20.20.150">
    <property type="entry name" value="Divalent-metal-dependent TIM barrel enzymes"/>
    <property type="match status" value="1"/>
</dbReference>
<dbReference type="InterPro" id="IPR050312">
    <property type="entry name" value="IolE/XylAMocC-like"/>
</dbReference>
<evidence type="ECO:0000259" key="1">
    <source>
        <dbReference type="Pfam" id="PF01261"/>
    </source>
</evidence>
<evidence type="ECO:0000313" key="2">
    <source>
        <dbReference type="EMBL" id="SUZ77179.1"/>
    </source>
</evidence>